<keyword evidence="3" id="KW-1185">Reference proteome</keyword>
<evidence type="ECO:0000313" key="4">
    <source>
        <dbReference type="WBParaSite" id="Bm17624.1"/>
    </source>
</evidence>
<dbReference type="AlphaFoldDB" id="A0A4E9FGZ1"/>
<accession>A0A5S6PE08</accession>
<gene>
    <name evidence="2 4" type="primary">Bm17624</name>
    <name evidence="2" type="ORF">BM_BM17624</name>
</gene>
<name>A0A4E9FGZ1_BRUMA</name>
<dbReference type="Proteomes" id="UP000006672">
    <property type="component" value="Unassembled WGS sequence"/>
</dbReference>
<protein>
    <submittedName>
        <fullName evidence="4">Secreted protein</fullName>
    </submittedName>
</protein>
<evidence type="ECO:0000313" key="2">
    <source>
        <dbReference type="EMBL" id="VIO95762.1"/>
    </source>
</evidence>
<organism evidence="2">
    <name type="scientific">Brugia malayi</name>
    <name type="common">Filarial nematode worm</name>
    <dbReference type="NCBI Taxonomy" id="6279"/>
    <lineage>
        <taxon>Eukaryota</taxon>
        <taxon>Metazoa</taxon>
        <taxon>Ecdysozoa</taxon>
        <taxon>Nematoda</taxon>
        <taxon>Chromadorea</taxon>
        <taxon>Rhabditida</taxon>
        <taxon>Spirurina</taxon>
        <taxon>Spiruromorpha</taxon>
        <taxon>Filarioidea</taxon>
        <taxon>Onchocercidae</taxon>
        <taxon>Brugia</taxon>
    </lineage>
</organism>
<dbReference type="RefSeq" id="XP_042935909.1">
    <property type="nucleotide sequence ID" value="XM_043079975.1"/>
</dbReference>
<dbReference type="WBParaSite" id="Bm17624.1">
    <property type="protein sequence ID" value="Bm17624.1"/>
    <property type="gene ID" value="WBGene00268766"/>
</dbReference>
<accession>A0A4E9FGZ1</accession>
<dbReference type="GeneID" id="66058899"/>
<reference evidence="3" key="1">
    <citation type="journal article" date="2007" name="Science">
        <title>Draft genome of the filarial nematode parasite Brugia malayi.</title>
        <authorList>
            <person name="Ghedin E."/>
            <person name="Wang S."/>
            <person name="Spiro D."/>
            <person name="Caler E."/>
            <person name="Zhao Q."/>
            <person name="Crabtree J."/>
            <person name="Allen J.E."/>
            <person name="Delcher A.L."/>
            <person name="Guiliano D.B."/>
            <person name="Miranda-Saavedra D."/>
            <person name="Angiuoli S.V."/>
            <person name="Creasy T."/>
            <person name="Amedeo P."/>
            <person name="Haas B."/>
            <person name="El-Sayed N.M."/>
            <person name="Wortman J.R."/>
            <person name="Feldblyum T."/>
            <person name="Tallon L."/>
            <person name="Schatz M."/>
            <person name="Shumway M."/>
            <person name="Koo H."/>
            <person name="Salzberg S.L."/>
            <person name="Schobel S."/>
            <person name="Pertea M."/>
            <person name="Pop M."/>
            <person name="White O."/>
            <person name="Barton G.J."/>
            <person name="Carlow C.K."/>
            <person name="Crawford M.J."/>
            <person name="Daub J."/>
            <person name="Dimmic M.W."/>
            <person name="Estes C.F."/>
            <person name="Foster J.M."/>
            <person name="Ganatra M."/>
            <person name="Gregory W.F."/>
            <person name="Johnson N.M."/>
            <person name="Jin J."/>
            <person name="Komuniecki R."/>
            <person name="Korf I."/>
            <person name="Kumar S."/>
            <person name="Laney S."/>
            <person name="Li B.W."/>
            <person name="Li W."/>
            <person name="Lindblom T.H."/>
            <person name="Lustigman S."/>
            <person name="Ma D."/>
            <person name="Maina C.V."/>
            <person name="Martin D.M."/>
            <person name="McCarter J.P."/>
            <person name="McReynolds L."/>
            <person name="Mitreva M."/>
            <person name="Nutman T.B."/>
            <person name="Parkinson J."/>
            <person name="Peregrin-Alvarez J.M."/>
            <person name="Poole C."/>
            <person name="Ren Q."/>
            <person name="Saunders L."/>
            <person name="Sluder A.E."/>
            <person name="Smith K."/>
            <person name="Stanke M."/>
            <person name="Unnasch T.R."/>
            <person name="Ware J."/>
            <person name="Wei A.D."/>
            <person name="Weil G."/>
            <person name="Williams D.J."/>
            <person name="Zhang Y."/>
            <person name="Williams S.A."/>
            <person name="Fraser-Liggett C."/>
            <person name="Slatko B."/>
            <person name="Blaxter M.L."/>
            <person name="Scott A.L."/>
        </authorList>
    </citation>
    <scope>NUCLEOTIDE SEQUENCE</scope>
    <source>
        <strain evidence="3">FR3</strain>
    </source>
</reference>
<reference evidence="4" key="3">
    <citation type="submission" date="2019-12" db="UniProtKB">
        <authorList>
            <consortium name="WormBaseParasite"/>
        </authorList>
    </citation>
    <scope>IDENTIFICATION</scope>
</reference>
<dbReference type="KEGG" id="bmy:BM_BM17624"/>
<keyword evidence="1" id="KW-0732">Signal</keyword>
<dbReference type="EMBL" id="CAAKNF010000194">
    <property type="protein sequence ID" value="VIO95762.1"/>
    <property type="molecule type" value="Genomic_DNA"/>
</dbReference>
<feature type="chain" id="PRO_5023936508" evidence="1">
    <location>
        <begin position="22"/>
        <end position="72"/>
    </location>
</feature>
<sequence length="72" mass="8332">MIVYYRSIIVFLLFRQTLCYGRRVYVSLGFRAMLAVIYSGCPEPKIVNIVGLSEIRLSSIKENSTDHTFLIR</sequence>
<proteinExistence type="predicted"/>
<evidence type="ECO:0000313" key="3">
    <source>
        <dbReference type="Proteomes" id="UP000006672"/>
    </source>
</evidence>
<reference evidence="2" key="2">
    <citation type="submission" date="2019-04" db="EMBL/GenBank/DDBJ databases">
        <authorList>
            <person name="Howe K."/>
            <person name="Paulini M."/>
            <person name="Williams G."/>
        </authorList>
    </citation>
    <scope>NUCLEOTIDE SEQUENCE [LARGE SCALE GENOMIC DNA]</scope>
    <source>
        <strain evidence="2">FR3</strain>
    </source>
</reference>
<dbReference type="CTD" id="66058899"/>
<feature type="signal peptide" evidence="1">
    <location>
        <begin position="1"/>
        <end position="21"/>
    </location>
</feature>
<evidence type="ECO:0000256" key="1">
    <source>
        <dbReference type="SAM" id="SignalP"/>
    </source>
</evidence>